<reference evidence="10" key="1">
    <citation type="submission" date="2023-07" db="EMBL/GenBank/DDBJ databases">
        <authorList>
            <person name="Stuckert A."/>
        </authorList>
    </citation>
    <scope>NUCLEOTIDE SEQUENCE</scope>
</reference>
<dbReference type="CDD" id="cd13766">
    <property type="entry name" value="TGF_beta_GDF5_6_7"/>
    <property type="match status" value="1"/>
</dbReference>
<keyword evidence="11" id="KW-1185">Reference proteome</keyword>
<evidence type="ECO:0000256" key="3">
    <source>
        <dbReference type="ARBA" id="ARBA00022525"/>
    </source>
</evidence>
<sequence>MSGDAARSILEEDAAPGKKQGRSARTRPTARLRVNGTLSPPIDIRNGTRQGCPLSPLLYILAMEHLAVALRKTPDIEGLRIGQHEFKISLYADDLLLYITNPTVAFPVLLREFCRFGEVSNFKVNYPKTEALNVSLPDDLVSQVQASFSFKWKTDALKYLGVLIPADISATYALNYVPLLQRTISDLKQYGRPQLSWFGRTAPVQVLDCFFRRLQSAINSFIWGTKKPRTRFSVLAIFLSRIVDWRFSDAHKQWVLLEKLLSPSSLYWLPWLGGTGRPRVSSFAPLTQIVLRFWDRSYVKLHLTSRLSRLSPLFDNLAFPPAMNRSTYLCWSRLDWVGLGQVKDKLAGLCGVWGLRGSGLTTPLSWLEFLQLRSFLSSVPMGALTPFESMMLPTEGPSHVVSVLYGLVLNSLPPTTLGFMEAWERDLGITFSEADSLKIFTLAHKMTMSNDASPLSLDQKYTFDISTLSSLDEIIGAELRILRKAPENISGILPKSGSLVHLYLYTCATTWQEATLLDSRSGDLMDTFSKWEVFNVLKVIGKNRKGPSDSLCFMLKMVSDLTLSYLPLIHLGFHRLGLSDPEKALLVVSSYSRRRENLFKEIRDKIKSMENPKMIDPTDYSQRSIIKRRRKRQTLPNRTTHNNKGQGKRSKTRCSKKPLHVNFKELGWDDWIIAPLDYEAYHCEGVCDFPLRSHLEPTNHAIIQTLMNSMDPESTPPSCCVPSKLSPISILYIDSGNNVVYKQYEDMVVENCGCR</sequence>
<evidence type="ECO:0000256" key="7">
    <source>
        <dbReference type="SAM" id="MobiDB-lite"/>
    </source>
</evidence>
<organism evidence="10 11">
    <name type="scientific">Ranitomeya imitator</name>
    <name type="common">mimic poison frog</name>
    <dbReference type="NCBI Taxonomy" id="111125"/>
    <lineage>
        <taxon>Eukaryota</taxon>
        <taxon>Metazoa</taxon>
        <taxon>Chordata</taxon>
        <taxon>Craniata</taxon>
        <taxon>Vertebrata</taxon>
        <taxon>Euteleostomi</taxon>
        <taxon>Amphibia</taxon>
        <taxon>Batrachia</taxon>
        <taxon>Anura</taxon>
        <taxon>Neobatrachia</taxon>
        <taxon>Hyloidea</taxon>
        <taxon>Dendrobatidae</taxon>
        <taxon>Dendrobatinae</taxon>
        <taxon>Ranitomeya</taxon>
    </lineage>
</organism>
<evidence type="ECO:0000256" key="4">
    <source>
        <dbReference type="ARBA" id="ARBA00023030"/>
    </source>
</evidence>
<evidence type="ECO:0000259" key="8">
    <source>
        <dbReference type="PROSITE" id="PS50878"/>
    </source>
</evidence>
<dbReference type="PANTHER" id="PTHR11848:SF160">
    <property type="entry name" value="GROWTH_DIFFERENTIATION FACTOR 7"/>
    <property type="match status" value="1"/>
</dbReference>
<protein>
    <submittedName>
        <fullName evidence="10">Uncharacterized protein</fullName>
    </submittedName>
</protein>
<keyword evidence="4 6" id="KW-0339">Growth factor</keyword>
<comment type="caution">
    <text evidence="10">The sequence shown here is derived from an EMBL/GenBank/DDBJ whole genome shotgun (WGS) entry which is preliminary data.</text>
</comment>
<comment type="subcellular location">
    <subcellularLocation>
        <location evidence="1">Secreted</location>
    </subcellularLocation>
</comment>
<feature type="domain" description="Reverse transcriptase" evidence="8">
    <location>
        <begin position="1"/>
        <end position="164"/>
    </location>
</feature>
<evidence type="ECO:0000256" key="2">
    <source>
        <dbReference type="ARBA" id="ARBA00006656"/>
    </source>
</evidence>
<dbReference type="PANTHER" id="PTHR11848">
    <property type="entry name" value="TGF-BETA FAMILY"/>
    <property type="match status" value="1"/>
</dbReference>
<evidence type="ECO:0000256" key="5">
    <source>
        <dbReference type="ARBA" id="ARBA00023157"/>
    </source>
</evidence>
<name>A0ABN9LWM7_9NEOB</name>
<dbReference type="InterPro" id="IPR017948">
    <property type="entry name" value="TGFb_CS"/>
</dbReference>
<dbReference type="PRINTS" id="PR00669">
    <property type="entry name" value="INHIBINA"/>
</dbReference>
<feature type="domain" description="TGF-beta family profile" evidence="9">
    <location>
        <begin position="629"/>
        <end position="755"/>
    </location>
</feature>
<gene>
    <name evidence="10" type="ORF">RIMI_LOCUS13101934</name>
</gene>
<comment type="similarity">
    <text evidence="2 6">Belongs to the TGF-beta family.</text>
</comment>
<dbReference type="SUPFAM" id="SSF57501">
    <property type="entry name" value="Cystine-knot cytokines"/>
    <property type="match status" value="1"/>
</dbReference>
<evidence type="ECO:0000313" key="11">
    <source>
        <dbReference type="Proteomes" id="UP001176940"/>
    </source>
</evidence>
<dbReference type="Gene3D" id="2.10.90.10">
    <property type="entry name" value="Cystine-knot cytokines"/>
    <property type="match status" value="1"/>
</dbReference>
<dbReference type="SUPFAM" id="SSF56672">
    <property type="entry name" value="DNA/RNA polymerases"/>
    <property type="match status" value="1"/>
</dbReference>
<dbReference type="Pfam" id="PF00078">
    <property type="entry name" value="RVT_1"/>
    <property type="match status" value="1"/>
</dbReference>
<feature type="region of interest" description="Disordered" evidence="7">
    <location>
        <begin position="626"/>
        <end position="654"/>
    </location>
</feature>
<feature type="compositionally biased region" description="Polar residues" evidence="7">
    <location>
        <begin position="634"/>
        <end position="645"/>
    </location>
</feature>
<dbReference type="Proteomes" id="UP001176940">
    <property type="component" value="Unassembled WGS sequence"/>
</dbReference>
<dbReference type="InterPro" id="IPR000477">
    <property type="entry name" value="RT_dom"/>
</dbReference>
<evidence type="ECO:0000256" key="1">
    <source>
        <dbReference type="ARBA" id="ARBA00004613"/>
    </source>
</evidence>
<evidence type="ECO:0000256" key="6">
    <source>
        <dbReference type="RuleBase" id="RU000354"/>
    </source>
</evidence>
<dbReference type="Pfam" id="PF00019">
    <property type="entry name" value="TGF_beta"/>
    <property type="match status" value="1"/>
</dbReference>
<dbReference type="PROSITE" id="PS50878">
    <property type="entry name" value="RT_POL"/>
    <property type="match status" value="1"/>
</dbReference>
<dbReference type="InterPro" id="IPR043502">
    <property type="entry name" value="DNA/RNA_pol_sf"/>
</dbReference>
<dbReference type="PROSITE" id="PS51362">
    <property type="entry name" value="TGF_BETA_2"/>
    <property type="match status" value="1"/>
</dbReference>
<evidence type="ECO:0000259" key="9">
    <source>
        <dbReference type="PROSITE" id="PS51362"/>
    </source>
</evidence>
<feature type="compositionally biased region" description="Basic residues" evidence="7">
    <location>
        <begin position="19"/>
        <end position="29"/>
    </location>
</feature>
<evidence type="ECO:0000313" key="10">
    <source>
        <dbReference type="EMBL" id="CAJ0950638.1"/>
    </source>
</evidence>
<accession>A0ABN9LWM7</accession>
<dbReference type="EMBL" id="CAUEEQ010031982">
    <property type="protein sequence ID" value="CAJ0950638.1"/>
    <property type="molecule type" value="Genomic_DNA"/>
</dbReference>
<keyword evidence="3" id="KW-0964">Secreted</keyword>
<proteinExistence type="inferred from homology"/>
<feature type="region of interest" description="Disordered" evidence="7">
    <location>
        <begin position="1"/>
        <end position="29"/>
    </location>
</feature>
<keyword evidence="5" id="KW-1015">Disulfide bond</keyword>
<dbReference type="InterPro" id="IPR001839">
    <property type="entry name" value="TGF-b_C"/>
</dbReference>
<dbReference type="InterPro" id="IPR029034">
    <property type="entry name" value="Cystine-knot_cytokine"/>
</dbReference>
<dbReference type="SMART" id="SM00204">
    <property type="entry name" value="TGFB"/>
    <property type="match status" value="1"/>
</dbReference>
<dbReference type="InterPro" id="IPR015615">
    <property type="entry name" value="TGF-beta-rel"/>
</dbReference>
<dbReference type="PROSITE" id="PS00250">
    <property type="entry name" value="TGF_BETA_1"/>
    <property type="match status" value="1"/>
</dbReference>